<evidence type="ECO:0000313" key="2">
    <source>
        <dbReference type="EMBL" id="KAF2458094.1"/>
    </source>
</evidence>
<accession>A0A6A6P2N8</accession>
<feature type="domain" description="DUF6594" evidence="1">
    <location>
        <begin position="71"/>
        <end position="228"/>
    </location>
</feature>
<dbReference type="PANTHER" id="PTHR34502:SF3">
    <property type="entry name" value="DUF6594 DOMAIN-CONTAINING PROTEIN"/>
    <property type="match status" value="1"/>
</dbReference>
<dbReference type="EMBL" id="MU001678">
    <property type="protein sequence ID" value="KAF2458094.1"/>
    <property type="molecule type" value="Genomic_DNA"/>
</dbReference>
<proteinExistence type="predicted"/>
<organism evidence="2 3">
    <name type="scientific">Lineolata rhizophorae</name>
    <dbReference type="NCBI Taxonomy" id="578093"/>
    <lineage>
        <taxon>Eukaryota</taxon>
        <taxon>Fungi</taxon>
        <taxon>Dikarya</taxon>
        <taxon>Ascomycota</taxon>
        <taxon>Pezizomycotina</taxon>
        <taxon>Dothideomycetes</taxon>
        <taxon>Dothideomycetes incertae sedis</taxon>
        <taxon>Lineolatales</taxon>
        <taxon>Lineolataceae</taxon>
        <taxon>Lineolata</taxon>
    </lineage>
</organism>
<dbReference type="InterPro" id="IPR046529">
    <property type="entry name" value="DUF6594"/>
</dbReference>
<keyword evidence="3" id="KW-1185">Reference proteome</keyword>
<evidence type="ECO:0000313" key="3">
    <source>
        <dbReference type="Proteomes" id="UP000799766"/>
    </source>
</evidence>
<name>A0A6A6P2N8_9PEZI</name>
<dbReference type="AlphaFoldDB" id="A0A6A6P2N8"/>
<dbReference type="PANTHER" id="PTHR34502">
    <property type="entry name" value="DUF6594 DOMAIN-CONTAINING PROTEIN-RELATED"/>
    <property type="match status" value="1"/>
</dbReference>
<protein>
    <recommendedName>
        <fullName evidence="1">DUF6594 domain-containing protein</fullName>
    </recommendedName>
</protein>
<dbReference type="OrthoDB" id="3533814at2759"/>
<gene>
    <name evidence="2" type="ORF">BDY21DRAFT_213108</name>
</gene>
<sequence>MDFPKKNVEKASAETPLLDSSRDVATCPPTTADFLKWIFTLGFWKREPPVDLSERMKVLNTLCLDDFEDGYPRFAAWLVSDPNFTMFRRFKYMRARSLLHLQDKIAMLEDKLKKMDKEDFAADPYILVSRRWDEAQPSSKRDELISEVNVLFKEYDQLLFQLQSLNGIESPRSRNFESVFNELEEKKPMVQSERKTFYQKDDFVSLANGRENTWLHEKIEDFLIHLPQGFAQVSYIST</sequence>
<reference evidence="2" key="1">
    <citation type="journal article" date="2020" name="Stud. Mycol.">
        <title>101 Dothideomycetes genomes: a test case for predicting lifestyles and emergence of pathogens.</title>
        <authorList>
            <person name="Haridas S."/>
            <person name="Albert R."/>
            <person name="Binder M."/>
            <person name="Bloem J."/>
            <person name="Labutti K."/>
            <person name="Salamov A."/>
            <person name="Andreopoulos B."/>
            <person name="Baker S."/>
            <person name="Barry K."/>
            <person name="Bills G."/>
            <person name="Bluhm B."/>
            <person name="Cannon C."/>
            <person name="Castanera R."/>
            <person name="Culley D."/>
            <person name="Daum C."/>
            <person name="Ezra D."/>
            <person name="Gonzalez J."/>
            <person name="Henrissat B."/>
            <person name="Kuo A."/>
            <person name="Liang C."/>
            <person name="Lipzen A."/>
            <person name="Lutzoni F."/>
            <person name="Magnuson J."/>
            <person name="Mondo S."/>
            <person name="Nolan M."/>
            <person name="Ohm R."/>
            <person name="Pangilinan J."/>
            <person name="Park H.-J."/>
            <person name="Ramirez L."/>
            <person name="Alfaro M."/>
            <person name="Sun H."/>
            <person name="Tritt A."/>
            <person name="Yoshinaga Y."/>
            <person name="Zwiers L.-H."/>
            <person name="Turgeon B."/>
            <person name="Goodwin S."/>
            <person name="Spatafora J."/>
            <person name="Crous P."/>
            <person name="Grigoriev I."/>
        </authorList>
    </citation>
    <scope>NUCLEOTIDE SEQUENCE</scope>
    <source>
        <strain evidence="2">ATCC 16933</strain>
    </source>
</reference>
<dbReference type="Pfam" id="PF20237">
    <property type="entry name" value="DUF6594"/>
    <property type="match status" value="1"/>
</dbReference>
<dbReference type="Proteomes" id="UP000799766">
    <property type="component" value="Unassembled WGS sequence"/>
</dbReference>
<evidence type="ECO:0000259" key="1">
    <source>
        <dbReference type="Pfam" id="PF20237"/>
    </source>
</evidence>